<accession>A0A0P0WV93</accession>
<dbReference type="InParanoid" id="A0A0P0WV93"/>
<feature type="region of interest" description="Disordered" evidence="1">
    <location>
        <begin position="51"/>
        <end position="71"/>
    </location>
</feature>
<evidence type="ECO:0000256" key="1">
    <source>
        <dbReference type="SAM" id="MobiDB-lite"/>
    </source>
</evidence>
<proteinExistence type="predicted"/>
<gene>
    <name evidence="2" type="ordered locus">Os06g0278450</name>
    <name evidence="2" type="ORF">OSNPB_060278450</name>
</gene>
<feature type="compositionally biased region" description="Low complexity" evidence="1">
    <location>
        <begin position="57"/>
        <end position="71"/>
    </location>
</feature>
<reference evidence="2 3" key="2">
    <citation type="journal article" date="2013" name="Plant Cell Physiol.">
        <title>Rice Annotation Project Database (RAP-DB): an integrative and interactive database for rice genomics.</title>
        <authorList>
            <person name="Sakai H."/>
            <person name="Lee S.S."/>
            <person name="Tanaka T."/>
            <person name="Numa H."/>
            <person name="Kim J."/>
            <person name="Kawahara Y."/>
            <person name="Wakimoto H."/>
            <person name="Yang C.C."/>
            <person name="Iwamoto M."/>
            <person name="Abe T."/>
            <person name="Yamada Y."/>
            <person name="Muto A."/>
            <person name="Inokuchi H."/>
            <person name="Ikemura T."/>
            <person name="Matsumoto T."/>
            <person name="Sasaki T."/>
            <person name="Itoh T."/>
        </authorList>
    </citation>
    <scope>NUCLEOTIDE SEQUENCE [LARGE SCALE GENOMIC DNA]</scope>
    <source>
        <strain evidence="3">cv. Nipponbare</strain>
    </source>
</reference>
<evidence type="ECO:0000313" key="3">
    <source>
        <dbReference type="Proteomes" id="UP000059680"/>
    </source>
</evidence>
<keyword evidence="3" id="KW-1185">Reference proteome</keyword>
<feature type="non-terminal residue" evidence="2">
    <location>
        <position position="1"/>
    </location>
</feature>
<dbReference type="AlphaFoldDB" id="A0A0P0WV93"/>
<reference evidence="3" key="1">
    <citation type="journal article" date="2005" name="Nature">
        <title>The map-based sequence of the rice genome.</title>
        <authorList>
            <consortium name="International rice genome sequencing project (IRGSP)"/>
            <person name="Matsumoto T."/>
            <person name="Wu J."/>
            <person name="Kanamori H."/>
            <person name="Katayose Y."/>
            <person name="Fujisawa M."/>
            <person name="Namiki N."/>
            <person name="Mizuno H."/>
            <person name="Yamamoto K."/>
            <person name="Antonio B.A."/>
            <person name="Baba T."/>
            <person name="Sakata K."/>
            <person name="Nagamura Y."/>
            <person name="Aoki H."/>
            <person name="Arikawa K."/>
            <person name="Arita K."/>
            <person name="Bito T."/>
            <person name="Chiden Y."/>
            <person name="Fujitsuka N."/>
            <person name="Fukunaka R."/>
            <person name="Hamada M."/>
            <person name="Harada C."/>
            <person name="Hayashi A."/>
            <person name="Hijishita S."/>
            <person name="Honda M."/>
            <person name="Hosokawa S."/>
            <person name="Ichikawa Y."/>
            <person name="Idonuma A."/>
            <person name="Iijima M."/>
            <person name="Ikeda M."/>
            <person name="Ikeno M."/>
            <person name="Ito K."/>
            <person name="Ito S."/>
            <person name="Ito T."/>
            <person name="Ito Y."/>
            <person name="Ito Y."/>
            <person name="Iwabuchi A."/>
            <person name="Kamiya K."/>
            <person name="Karasawa W."/>
            <person name="Kurita K."/>
            <person name="Katagiri S."/>
            <person name="Kikuta A."/>
            <person name="Kobayashi H."/>
            <person name="Kobayashi N."/>
            <person name="Machita K."/>
            <person name="Maehara T."/>
            <person name="Masukawa M."/>
            <person name="Mizubayashi T."/>
            <person name="Mukai Y."/>
            <person name="Nagasaki H."/>
            <person name="Nagata Y."/>
            <person name="Naito S."/>
            <person name="Nakashima M."/>
            <person name="Nakama Y."/>
            <person name="Nakamichi Y."/>
            <person name="Nakamura M."/>
            <person name="Meguro A."/>
            <person name="Negishi M."/>
            <person name="Ohta I."/>
            <person name="Ohta T."/>
            <person name="Okamoto M."/>
            <person name="Ono N."/>
            <person name="Saji S."/>
            <person name="Sakaguchi M."/>
            <person name="Sakai K."/>
            <person name="Shibata M."/>
            <person name="Shimokawa T."/>
            <person name="Song J."/>
            <person name="Takazaki Y."/>
            <person name="Terasawa K."/>
            <person name="Tsugane M."/>
            <person name="Tsuji K."/>
            <person name="Ueda S."/>
            <person name="Waki K."/>
            <person name="Yamagata H."/>
            <person name="Yamamoto M."/>
            <person name="Yamamoto S."/>
            <person name="Yamane H."/>
            <person name="Yoshiki S."/>
            <person name="Yoshihara R."/>
            <person name="Yukawa K."/>
            <person name="Zhong H."/>
            <person name="Yano M."/>
            <person name="Yuan Q."/>
            <person name="Ouyang S."/>
            <person name="Liu J."/>
            <person name="Jones K.M."/>
            <person name="Gansberger K."/>
            <person name="Moffat K."/>
            <person name="Hill J."/>
            <person name="Bera J."/>
            <person name="Fadrosh D."/>
            <person name="Jin S."/>
            <person name="Johri S."/>
            <person name="Kim M."/>
            <person name="Overton L."/>
            <person name="Reardon M."/>
            <person name="Tsitrin T."/>
            <person name="Vuong H."/>
            <person name="Weaver B."/>
            <person name="Ciecko A."/>
            <person name="Tallon L."/>
            <person name="Jackson J."/>
            <person name="Pai G."/>
            <person name="Aken S.V."/>
            <person name="Utterback T."/>
            <person name="Reidmuller S."/>
            <person name="Feldblyum T."/>
            <person name="Hsiao J."/>
            <person name="Zismann V."/>
            <person name="Iobst S."/>
            <person name="de Vazeille A.R."/>
            <person name="Buell C.R."/>
            <person name="Ying K."/>
            <person name="Li Y."/>
            <person name="Lu T."/>
            <person name="Huang Y."/>
            <person name="Zhao Q."/>
            <person name="Feng Q."/>
            <person name="Zhang L."/>
            <person name="Zhu J."/>
            <person name="Weng Q."/>
            <person name="Mu J."/>
            <person name="Lu Y."/>
            <person name="Fan D."/>
            <person name="Liu Y."/>
            <person name="Guan J."/>
            <person name="Zhang Y."/>
            <person name="Yu S."/>
            <person name="Liu X."/>
            <person name="Zhang Y."/>
            <person name="Hong G."/>
            <person name="Han B."/>
            <person name="Choisne N."/>
            <person name="Demange N."/>
            <person name="Orjeda G."/>
            <person name="Samain S."/>
            <person name="Cattolico L."/>
            <person name="Pelletier E."/>
            <person name="Couloux A."/>
            <person name="Segurens B."/>
            <person name="Wincker P."/>
            <person name="D'Hont A."/>
            <person name="Scarpelli C."/>
            <person name="Weissenbach J."/>
            <person name="Salanoubat M."/>
            <person name="Quetier F."/>
            <person name="Yu Y."/>
            <person name="Kim H.R."/>
            <person name="Rambo T."/>
            <person name="Currie J."/>
            <person name="Collura K."/>
            <person name="Luo M."/>
            <person name="Yang T."/>
            <person name="Ammiraju J.S.S."/>
            <person name="Engler F."/>
            <person name="Soderlund C."/>
            <person name="Wing R.A."/>
            <person name="Palmer L.E."/>
            <person name="de la Bastide M."/>
            <person name="Spiegel L."/>
            <person name="Nascimento L."/>
            <person name="Zutavern T."/>
            <person name="O'Shaughnessy A."/>
            <person name="Dike S."/>
            <person name="Dedhia N."/>
            <person name="Preston R."/>
            <person name="Balija V."/>
            <person name="McCombie W.R."/>
            <person name="Chow T."/>
            <person name="Chen H."/>
            <person name="Chung M."/>
            <person name="Chen C."/>
            <person name="Shaw J."/>
            <person name="Wu H."/>
            <person name="Hsiao K."/>
            <person name="Chao Y."/>
            <person name="Chu M."/>
            <person name="Cheng C."/>
            <person name="Hour A."/>
            <person name="Lee P."/>
            <person name="Lin S."/>
            <person name="Lin Y."/>
            <person name="Liou J."/>
            <person name="Liu S."/>
            <person name="Hsing Y."/>
            <person name="Raghuvanshi S."/>
            <person name="Mohanty A."/>
            <person name="Bharti A.K."/>
            <person name="Gaur A."/>
            <person name="Gupta V."/>
            <person name="Kumar D."/>
            <person name="Ravi V."/>
            <person name="Vij S."/>
            <person name="Kapur A."/>
            <person name="Khurana P."/>
            <person name="Khurana P."/>
            <person name="Khurana J.P."/>
            <person name="Tyagi A.K."/>
            <person name="Gaikwad K."/>
            <person name="Singh A."/>
            <person name="Dalal V."/>
            <person name="Srivastava S."/>
            <person name="Dixit A."/>
            <person name="Pal A.K."/>
            <person name="Ghazi I.A."/>
            <person name="Yadav M."/>
            <person name="Pandit A."/>
            <person name="Bhargava A."/>
            <person name="Sureshbabu K."/>
            <person name="Batra K."/>
            <person name="Sharma T.R."/>
            <person name="Mohapatra T."/>
            <person name="Singh N.K."/>
            <person name="Messing J."/>
            <person name="Nelson A.B."/>
            <person name="Fuks G."/>
            <person name="Kavchok S."/>
            <person name="Keizer G."/>
            <person name="Linton E."/>
            <person name="Llaca V."/>
            <person name="Song R."/>
            <person name="Tanyolac B."/>
            <person name="Young S."/>
            <person name="Ho-Il K."/>
            <person name="Hahn J.H."/>
            <person name="Sangsakoo G."/>
            <person name="Vanavichit A."/>
            <person name="de Mattos Luiz.A.T."/>
            <person name="Zimmer P.D."/>
            <person name="Malone G."/>
            <person name="Dellagostin O."/>
            <person name="de Oliveira A.C."/>
            <person name="Bevan M."/>
            <person name="Bancroft I."/>
            <person name="Minx P."/>
            <person name="Cordum H."/>
            <person name="Wilson R."/>
            <person name="Cheng Z."/>
            <person name="Jin W."/>
            <person name="Jiang J."/>
            <person name="Leong S.A."/>
            <person name="Iwama H."/>
            <person name="Gojobori T."/>
            <person name="Itoh T."/>
            <person name="Niimura Y."/>
            <person name="Fujii Y."/>
            <person name="Habara T."/>
            <person name="Sakai H."/>
            <person name="Sato Y."/>
            <person name="Wilson G."/>
            <person name="Kumar K."/>
            <person name="McCouch S."/>
            <person name="Juretic N."/>
            <person name="Hoen D."/>
            <person name="Wright S."/>
            <person name="Bruskiewich R."/>
            <person name="Bureau T."/>
            <person name="Miyao A."/>
            <person name="Hirochika H."/>
            <person name="Nishikawa T."/>
            <person name="Kadowaki K."/>
            <person name="Sugiura M."/>
            <person name="Burr B."/>
            <person name="Sasaki T."/>
        </authorList>
    </citation>
    <scope>NUCLEOTIDE SEQUENCE [LARGE SCALE GENOMIC DNA]</scope>
    <source>
        <strain evidence="3">cv. Nipponbare</strain>
    </source>
</reference>
<organism evidence="2 3">
    <name type="scientific">Oryza sativa subsp. japonica</name>
    <name type="common">Rice</name>
    <dbReference type="NCBI Taxonomy" id="39947"/>
    <lineage>
        <taxon>Eukaryota</taxon>
        <taxon>Viridiplantae</taxon>
        <taxon>Streptophyta</taxon>
        <taxon>Embryophyta</taxon>
        <taxon>Tracheophyta</taxon>
        <taxon>Spermatophyta</taxon>
        <taxon>Magnoliopsida</taxon>
        <taxon>Liliopsida</taxon>
        <taxon>Poales</taxon>
        <taxon>Poaceae</taxon>
        <taxon>BOP clade</taxon>
        <taxon>Oryzoideae</taxon>
        <taxon>Oryzeae</taxon>
        <taxon>Oryzinae</taxon>
        <taxon>Oryza</taxon>
        <taxon>Oryza sativa</taxon>
    </lineage>
</organism>
<dbReference type="Gramene" id="Os06t0278450-00">
    <property type="protein sequence ID" value="Os06t0278450-00"/>
    <property type="gene ID" value="Os06g0278450"/>
</dbReference>
<dbReference type="Proteomes" id="UP000059680">
    <property type="component" value="Chromosome 6"/>
</dbReference>
<dbReference type="EMBL" id="AP014962">
    <property type="protein sequence ID" value="BAS97239.1"/>
    <property type="molecule type" value="Genomic_DNA"/>
</dbReference>
<name>A0A0P0WV93_ORYSJ</name>
<dbReference type="PaxDb" id="39947-A0A0P0WV93"/>
<evidence type="ECO:0000313" key="2">
    <source>
        <dbReference type="EMBL" id="BAS97239.1"/>
    </source>
</evidence>
<protein>
    <submittedName>
        <fullName evidence="2">Os06g0278450 protein</fullName>
    </submittedName>
</protein>
<reference evidence="2 3" key="3">
    <citation type="journal article" date="2013" name="Rice">
        <title>Improvement of the Oryza sativa Nipponbare reference genome using next generation sequence and optical map data.</title>
        <authorList>
            <person name="Kawahara Y."/>
            <person name="de la Bastide M."/>
            <person name="Hamilton J.P."/>
            <person name="Kanamori H."/>
            <person name="McCombie W.R."/>
            <person name="Ouyang S."/>
            <person name="Schwartz D.C."/>
            <person name="Tanaka T."/>
            <person name="Wu J."/>
            <person name="Zhou S."/>
            <person name="Childs K.L."/>
            <person name="Davidson R.M."/>
            <person name="Lin H."/>
            <person name="Quesada-Ocampo L."/>
            <person name="Vaillancourt B."/>
            <person name="Sakai H."/>
            <person name="Lee S.S."/>
            <person name="Kim J."/>
            <person name="Numa H."/>
            <person name="Itoh T."/>
            <person name="Buell C.R."/>
            <person name="Matsumoto T."/>
        </authorList>
    </citation>
    <scope>NUCLEOTIDE SEQUENCE [LARGE SCALE GENOMIC DNA]</scope>
    <source>
        <strain evidence="3">cv. Nipponbare</strain>
    </source>
</reference>
<sequence length="71" mass="7170">RGAPSSPPNRRHPLALCSGGASAISPAPSPPILELDAVARLHLPWVASPPHPPPLQSSIVVPSPTPSSAFG</sequence>